<dbReference type="SUPFAM" id="SSF49401">
    <property type="entry name" value="Bacterial adhesins"/>
    <property type="match status" value="1"/>
</dbReference>
<dbReference type="Pfam" id="PF00419">
    <property type="entry name" value="Fimbrial"/>
    <property type="match status" value="1"/>
</dbReference>
<protein>
    <submittedName>
        <fullName evidence="6">Type 1 fimbrial protein</fullName>
    </submittedName>
</protein>
<dbReference type="PANTHER" id="PTHR33420">
    <property type="entry name" value="FIMBRIAL SUBUNIT ELFA-RELATED"/>
    <property type="match status" value="1"/>
</dbReference>
<sequence length="340" mass="37651">MFSLTSKNVTYKKSWYFILILSVSYLFIPNFSFAAITCVGMPSSITSNFSVKIQRDYPVGHKTPFLNESHNIHCRGPISVGKTIIFKLINKEKPQFVTAETFESGLSGLGLKITRLLDLASSTNCSEDLVKLELKCKVTKGFSDSYIIFRPSMEAGITKLNMNYAVGSFDFPLYDWLYYMESDGPSTAKAVNGSQNQKHIHVTSNSCSLDTPVLNFDLDEIEQRHFTSIGPKNVRKKQFIDLTCDPNVIYSLQIDGIAEQNYPGVIKLIPGPGAATGVGVQLLAADQEIEIGKAKRMGTSDNNGRSSGQYISITARYYQTDNKVTPGIVKATATFTMTYQ</sequence>
<evidence type="ECO:0000256" key="1">
    <source>
        <dbReference type="ARBA" id="ARBA00004561"/>
    </source>
</evidence>
<dbReference type="EMBL" id="CP043727">
    <property type="protein sequence ID" value="QHB31762.1"/>
    <property type="molecule type" value="Genomic_DNA"/>
</dbReference>
<comment type="similarity">
    <text evidence="2">Belongs to the fimbrial protein family.</text>
</comment>
<proteinExistence type="inferred from homology"/>
<dbReference type="RefSeq" id="WP_159677439.1">
    <property type="nucleotide sequence ID" value="NZ_CP043727.1"/>
</dbReference>
<dbReference type="Gene3D" id="2.60.40.1090">
    <property type="entry name" value="Fimbrial-type adhesion domain"/>
    <property type="match status" value="1"/>
</dbReference>
<evidence type="ECO:0000259" key="5">
    <source>
        <dbReference type="Pfam" id="PF00419"/>
    </source>
</evidence>
<evidence type="ECO:0000256" key="2">
    <source>
        <dbReference type="ARBA" id="ARBA00006671"/>
    </source>
</evidence>
<organism evidence="6 7">
    <name type="scientific">Yersinia canariae</name>
    <dbReference type="NCBI Taxonomy" id="2607663"/>
    <lineage>
        <taxon>Bacteria</taxon>
        <taxon>Pseudomonadati</taxon>
        <taxon>Pseudomonadota</taxon>
        <taxon>Gammaproteobacteria</taxon>
        <taxon>Enterobacterales</taxon>
        <taxon>Yersiniaceae</taxon>
        <taxon>Yersinia</taxon>
    </lineage>
</organism>
<dbReference type="InterPro" id="IPR036937">
    <property type="entry name" value="Adhesion_dom_fimbrial_sf"/>
</dbReference>
<keyword evidence="4" id="KW-0281">Fimbrium</keyword>
<keyword evidence="3" id="KW-0732">Signal</keyword>
<dbReference type="GO" id="GO:0009289">
    <property type="term" value="C:pilus"/>
    <property type="evidence" value="ECO:0007669"/>
    <property type="project" value="UniProtKB-SubCell"/>
</dbReference>
<dbReference type="InterPro" id="IPR000259">
    <property type="entry name" value="Adhesion_dom_fimbrial"/>
</dbReference>
<dbReference type="Proteomes" id="UP000464402">
    <property type="component" value="Chromosome"/>
</dbReference>
<evidence type="ECO:0000256" key="3">
    <source>
        <dbReference type="ARBA" id="ARBA00022729"/>
    </source>
</evidence>
<accession>A0A857EYB9</accession>
<gene>
    <name evidence="6" type="ORF">F0T03_06005</name>
</gene>
<dbReference type="GO" id="GO:0043709">
    <property type="term" value="P:cell adhesion involved in single-species biofilm formation"/>
    <property type="evidence" value="ECO:0007669"/>
    <property type="project" value="TreeGrafter"/>
</dbReference>
<keyword evidence="7" id="KW-1185">Reference proteome</keyword>
<dbReference type="InterPro" id="IPR050263">
    <property type="entry name" value="Bact_Fimbrial_Adh_Pro"/>
</dbReference>
<reference evidence="7" key="1">
    <citation type="submission" date="2019-09" db="EMBL/GenBank/DDBJ databases">
        <title>Yersinia canariae sp. nov., isolated from a human yersiniosis case.</title>
        <authorList>
            <person name="Nguyen S.V."/>
            <person name="Greig D."/>
            <person name="Hurley D."/>
            <person name="Cao Y."/>
            <person name="McCabe E."/>
            <person name="Mitchell M."/>
            <person name="Jenkins C."/>
            <person name="Fanning S."/>
        </authorList>
    </citation>
    <scope>NUCLEOTIDE SEQUENCE [LARGE SCALE GENOMIC DNA]</scope>
    <source>
        <strain evidence="7">NCTC 14382</strain>
    </source>
</reference>
<dbReference type="KEGG" id="yca:F0T03_06005"/>
<dbReference type="InterPro" id="IPR008966">
    <property type="entry name" value="Adhesion_dom_sf"/>
</dbReference>
<feature type="domain" description="Fimbrial-type adhesion" evidence="5">
    <location>
        <begin position="205"/>
        <end position="340"/>
    </location>
</feature>
<evidence type="ECO:0000313" key="6">
    <source>
        <dbReference type="EMBL" id="QHB31762.1"/>
    </source>
</evidence>
<name>A0A857EYB9_9GAMM</name>
<dbReference type="AlphaFoldDB" id="A0A857EYB9"/>
<comment type="subcellular location">
    <subcellularLocation>
        <location evidence="1">Fimbrium</location>
    </subcellularLocation>
</comment>
<evidence type="ECO:0000313" key="7">
    <source>
        <dbReference type="Proteomes" id="UP000464402"/>
    </source>
</evidence>
<evidence type="ECO:0000256" key="4">
    <source>
        <dbReference type="ARBA" id="ARBA00023263"/>
    </source>
</evidence>
<dbReference type="PANTHER" id="PTHR33420:SF12">
    <property type="entry name" value="FIMBRIN-LIKE PROTEIN FIMI-RELATED"/>
    <property type="match status" value="1"/>
</dbReference>